<evidence type="ECO:0000313" key="3">
    <source>
        <dbReference type="EMBL" id="PHJ19434.1"/>
    </source>
</evidence>
<dbReference type="GeneID" id="94430113"/>
<keyword evidence="1" id="KW-0175">Coiled coil</keyword>
<organism evidence="3 4">
    <name type="scientific">Cystoisospora suis</name>
    <dbReference type="NCBI Taxonomy" id="483139"/>
    <lineage>
        <taxon>Eukaryota</taxon>
        <taxon>Sar</taxon>
        <taxon>Alveolata</taxon>
        <taxon>Apicomplexa</taxon>
        <taxon>Conoidasida</taxon>
        <taxon>Coccidia</taxon>
        <taxon>Eucoccidiorida</taxon>
        <taxon>Eimeriorina</taxon>
        <taxon>Sarcocystidae</taxon>
        <taxon>Cystoisospora</taxon>
    </lineage>
</organism>
<feature type="compositionally biased region" description="Low complexity" evidence="2">
    <location>
        <begin position="10"/>
        <end position="24"/>
    </location>
</feature>
<gene>
    <name evidence="3" type="ORF">CSUI_006749</name>
</gene>
<feature type="coiled-coil region" evidence="1">
    <location>
        <begin position="103"/>
        <end position="130"/>
    </location>
</feature>
<dbReference type="AlphaFoldDB" id="A0A2C6KT22"/>
<evidence type="ECO:0000256" key="1">
    <source>
        <dbReference type="SAM" id="Coils"/>
    </source>
</evidence>
<keyword evidence="4" id="KW-1185">Reference proteome</keyword>
<reference evidence="3 4" key="1">
    <citation type="journal article" date="2017" name="Int. J. Parasitol.">
        <title>The genome of the protozoan parasite Cystoisospora suis and a reverse vaccinology approach to identify vaccine candidates.</title>
        <authorList>
            <person name="Palmieri N."/>
            <person name="Shrestha A."/>
            <person name="Ruttkowski B."/>
            <person name="Beck T."/>
            <person name="Vogl C."/>
            <person name="Tomley F."/>
            <person name="Blake D.P."/>
            <person name="Joachim A."/>
        </authorList>
    </citation>
    <scope>NUCLEOTIDE SEQUENCE [LARGE SCALE GENOMIC DNA]</scope>
    <source>
        <strain evidence="3 4">Wien I</strain>
    </source>
</reference>
<dbReference type="Proteomes" id="UP000221165">
    <property type="component" value="Unassembled WGS sequence"/>
</dbReference>
<name>A0A2C6KT22_9APIC</name>
<dbReference type="RefSeq" id="XP_067921134.1">
    <property type="nucleotide sequence ID" value="XM_068066902.1"/>
</dbReference>
<feature type="region of interest" description="Disordered" evidence="2">
    <location>
        <begin position="148"/>
        <end position="193"/>
    </location>
</feature>
<dbReference type="EMBL" id="MIGC01003441">
    <property type="protein sequence ID" value="PHJ19434.1"/>
    <property type="molecule type" value="Genomic_DNA"/>
</dbReference>
<comment type="caution">
    <text evidence="3">The sequence shown here is derived from an EMBL/GenBank/DDBJ whole genome shotgun (WGS) entry which is preliminary data.</text>
</comment>
<sequence>ARPSIHRSESGSTSPGSSATAAHSVSTQASAVATPVNPEVPVATELSRIESRILLTKKKLANARCRIVARRHSAERLAASLPHGDSGTYEHRMVLLRRKEEGVRAAMQEAAQHVRELEELETELVRLEAGAPGAGIFGRRRHRYAARSEARRRAGRATGDTGRSLLLAFAGAPPPEPSTPSTSADSLSPTETT</sequence>
<protein>
    <submittedName>
        <fullName evidence="3">Uncharacterized protein</fullName>
    </submittedName>
</protein>
<feature type="compositionally biased region" description="Polar residues" evidence="2">
    <location>
        <begin position="184"/>
        <end position="193"/>
    </location>
</feature>
<proteinExistence type="predicted"/>
<evidence type="ECO:0000313" key="4">
    <source>
        <dbReference type="Proteomes" id="UP000221165"/>
    </source>
</evidence>
<dbReference type="VEuPathDB" id="ToxoDB:CSUI_006749"/>
<feature type="region of interest" description="Disordered" evidence="2">
    <location>
        <begin position="1"/>
        <end position="36"/>
    </location>
</feature>
<dbReference type="OrthoDB" id="2285710at2759"/>
<accession>A0A2C6KT22</accession>
<feature type="non-terminal residue" evidence="3">
    <location>
        <position position="1"/>
    </location>
</feature>
<evidence type="ECO:0000256" key="2">
    <source>
        <dbReference type="SAM" id="MobiDB-lite"/>
    </source>
</evidence>